<evidence type="ECO:0000256" key="6">
    <source>
        <dbReference type="ARBA" id="ARBA00023004"/>
    </source>
</evidence>
<dbReference type="SUPFAM" id="SSF102114">
    <property type="entry name" value="Radical SAM enzymes"/>
    <property type="match status" value="1"/>
</dbReference>
<evidence type="ECO:0000256" key="2">
    <source>
        <dbReference type="ARBA" id="ARBA00022485"/>
    </source>
</evidence>
<proteinExistence type="predicted"/>
<dbReference type="PANTHER" id="PTHR11918:SF45">
    <property type="entry name" value="THREONYLCARBAMOYLADENOSINE TRNA METHYLTHIOTRANSFERASE"/>
    <property type="match status" value="1"/>
</dbReference>
<evidence type="ECO:0000259" key="8">
    <source>
        <dbReference type="PROSITE" id="PS51449"/>
    </source>
</evidence>
<comment type="caution">
    <text evidence="10">The sequence shown here is derived from an EMBL/GenBank/DDBJ whole genome shotgun (WGS) entry which is preliminary data.</text>
</comment>
<dbReference type="Gene3D" id="3.40.50.12160">
    <property type="entry name" value="Methylthiotransferase, N-terminal domain"/>
    <property type="match status" value="1"/>
</dbReference>
<dbReference type="STRING" id="1231623.Tasa_001_023"/>
<dbReference type="InterPro" id="IPR058240">
    <property type="entry name" value="rSAM_sf"/>
</dbReference>
<protein>
    <submittedName>
        <fullName evidence="10">Methylthiotransferase</fullName>
    </submittedName>
</protein>
<gene>
    <name evidence="10" type="ORF">Tasa_001_023</name>
</gene>
<keyword evidence="11" id="KW-1185">Reference proteome</keyword>
<dbReference type="InterPro" id="IPR038135">
    <property type="entry name" value="Methylthiotransferase_N_sf"/>
</dbReference>
<evidence type="ECO:0000259" key="9">
    <source>
        <dbReference type="PROSITE" id="PS51918"/>
    </source>
</evidence>
<dbReference type="CDD" id="cd01335">
    <property type="entry name" value="Radical_SAM"/>
    <property type="match status" value="1"/>
</dbReference>
<dbReference type="SFLD" id="SFLDG01082">
    <property type="entry name" value="B12-binding_domain_containing"/>
    <property type="match status" value="1"/>
</dbReference>
<dbReference type="GO" id="GO:0046872">
    <property type="term" value="F:metal ion binding"/>
    <property type="evidence" value="ECO:0007669"/>
    <property type="project" value="UniProtKB-KW"/>
</dbReference>
<reference evidence="10 11" key="1">
    <citation type="submission" date="2012-10" db="EMBL/GenBank/DDBJ databases">
        <title>Genome sequencing of Tanticharoenia sakaeratensis NBRC 103193.</title>
        <authorList>
            <person name="Azuma Y."/>
            <person name="Hadano H."/>
            <person name="Hirakawa H."/>
            <person name="Matsushita K."/>
        </authorList>
    </citation>
    <scope>NUCLEOTIDE SEQUENCE [LARGE SCALE GENOMIC DNA]</scope>
    <source>
        <strain evidence="10 11">NBRC 103193</strain>
    </source>
</reference>
<evidence type="ECO:0000256" key="1">
    <source>
        <dbReference type="ARBA" id="ARBA00001966"/>
    </source>
</evidence>
<dbReference type="SMART" id="SM00729">
    <property type="entry name" value="Elp3"/>
    <property type="match status" value="1"/>
</dbReference>
<dbReference type="RefSeq" id="WP_264921878.1">
    <property type="nucleotide sequence ID" value="NZ_BALE01000001.1"/>
</dbReference>
<evidence type="ECO:0000256" key="3">
    <source>
        <dbReference type="ARBA" id="ARBA00022679"/>
    </source>
</evidence>
<keyword evidence="6" id="KW-0408">Iron</keyword>
<dbReference type="InterPro" id="IPR006467">
    <property type="entry name" value="MiaB-like_bact"/>
</dbReference>
<dbReference type="PROSITE" id="PS51449">
    <property type="entry name" value="MTTASE_N"/>
    <property type="match status" value="1"/>
</dbReference>
<evidence type="ECO:0000256" key="5">
    <source>
        <dbReference type="ARBA" id="ARBA00022723"/>
    </source>
</evidence>
<dbReference type="PROSITE" id="PS01278">
    <property type="entry name" value="MTTASE_RADICAL"/>
    <property type="match status" value="1"/>
</dbReference>
<feature type="domain" description="MTTase N-terminal" evidence="8">
    <location>
        <begin position="7"/>
        <end position="108"/>
    </location>
</feature>
<dbReference type="AlphaFoldDB" id="A0A0D6MHF9"/>
<dbReference type="Pfam" id="PF04055">
    <property type="entry name" value="Radical_SAM"/>
    <property type="match status" value="1"/>
</dbReference>
<sequence length="427" mass="45723">MSARDGAAAELLTFGCRLNLYESEVMRGHAAALRDTVIVNTCAVTAAAERDARQAIAKLRRTRPDARIVVTGCAAQRDPGAWAALPGVARVLGNAEKLRPESWAADATETAVSDIMTARTADPQPISAFAGHARAFLQVQQGCDHRCTFCVIPYGRGPSRSVPAAVAVAQARALVASGHREIVLTGVDIASWGSDLPGRPPLGDLCRRILTLVPELGRLRLSSIDPAAIDETLWKLLADEPRLAPYLHLSLQAGCDLILKRMKRRHDVAQVRAVVARARAARPDIGLGADVIAGFPTETEAQAQATCDLLDELGVAFLHVFPYSERPGTPAARMPGVPMPERRVRAAALRSLGATLRYRYLAGLVGREADVLLESEAFGHSEQFAPVRLIDPVPEGRGSIRRVRLKSVADAPGRKKVDGAVLLAEIA</sequence>
<dbReference type="InterPro" id="IPR013848">
    <property type="entry name" value="Methylthiotransferase_N"/>
</dbReference>
<dbReference type="Gene3D" id="3.80.30.20">
    <property type="entry name" value="tm_1862 like domain"/>
    <property type="match status" value="1"/>
</dbReference>
<dbReference type="EMBL" id="BALE01000001">
    <property type="protein sequence ID" value="GAN52708.1"/>
    <property type="molecule type" value="Genomic_DNA"/>
</dbReference>
<keyword evidence="3 10" id="KW-0808">Transferase</keyword>
<evidence type="ECO:0000256" key="4">
    <source>
        <dbReference type="ARBA" id="ARBA00022691"/>
    </source>
</evidence>
<dbReference type="InterPro" id="IPR005839">
    <property type="entry name" value="Methylthiotransferase"/>
</dbReference>
<dbReference type="InterPro" id="IPR020612">
    <property type="entry name" value="Methylthiotransferase_CS"/>
</dbReference>
<keyword evidence="5" id="KW-0479">Metal-binding</keyword>
<evidence type="ECO:0000256" key="7">
    <source>
        <dbReference type="ARBA" id="ARBA00023014"/>
    </source>
</evidence>
<dbReference type="SFLD" id="SFLDS00029">
    <property type="entry name" value="Radical_SAM"/>
    <property type="match status" value="1"/>
</dbReference>
<evidence type="ECO:0000313" key="10">
    <source>
        <dbReference type="EMBL" id="GAN52708.1"/>
    </source>
</evidence>
<keyword evidence="2" id="KW-0004">4Fe-4S</keyword>
<comment type="cofactor">
    <cofactor evidence="1">
        <name>[4Fe-4S] cluster</name>
        <dbReference type="ChEBI" id="CHEBI:49883"/>
    </cofactor>
</comment>
<dbReference type="GO" id="GO:0035598">
    <property type="term" value="F:tRNA (N(6)-L-threonylcarbamoyladenosine(37)-C(2))-methylthiotransferase activity"/>
    <property type="evidence" value="ECO:0007669"/>
    <property type="project" value="TreeGrafter"/>
</dbReference>
<keyword evidence="7" id="KW-0411">Iron-sulfur</keyword>
<dbReference type="PANTHER" id="PTHR11918">
    <property type="entry name" value="RADICAL SAM PROTEINS"/>
    <property type="match status" value="1"/>
</dbReference>
<feature type="domain" description="Radical SAM core" evidence="9">
    <location>
        <begin position="129"/>
        <end position="359"/>
    </location>
</feature>
<organism evidence="10 11">
    <name type="scientific">Tanticharoenia sakaeratensis NBRC 103193</name>
    <dbReference type="NCBI Taxonomy" id="1231623"/>
    <lineage>
        <taxon>Bacteria</taxon>
        <taxon>Pseudomonadati</taxon>
        <taxon>Pseudomonadota</taxon>
        <taxon>Alphaproteobacteria</taxon>
        <taxon>Acetobacterales</taxon>
        <taxon>Acetobacteraceae</taxon>
        <taxon>Tanticharoenia</taxon>
    </lineage>
</organism>
<dbReference type="NCBIfam" id="TIGR01579">
    <property type="entry name" value="MiaB-like-C"/>
    <property type="match status" value="1"/>
</dbReference>
<name>A0A0D6MHF9_9PROT</name>
<dbReference type="InterPro" id="IPR006638">
    <property type="entry name" value="Elp3/MiaA/NifB-like_rSAM"/>
</dbReference>
<dbReference type="Pfam" id="PF00919">
    <property type="entry name" value="UPF0004"/>
    <property type="match status" value="1"/>
</dbReference>
<dbReference type="Proteomes" id="UP000032679">
    <property type="component" value="Unassembled WGS sequence"/>
</dbReference>
<dbReference type="InterPro" id="IPR023404">
    <property type="entry name" value="rSAM_horseshoe"/>
</dbReference>
<accession>A0A0D6MHF9</accession>
<evidence type="ECO:0000313" key="11">
    <source>
        <dbReference type="Proteomes" id="UP000032679"/>
    </source>
</evidence>
<dbReference type="NCBIfam" id="TIGR00089">
    <property type="entry name" value="MiaB/RimO family radical SAM methylthiotransferase"/>
    <property type="match status" value="1"/>
</dbReference>
<dbReference type="InterPro" id="IPR007197">
    <property type="entry name" value="rSAM"/>
</dbReference>
<dbReference type="PROSITE" id="PS51918">
    <property type="entry name" value="RADICAL_SAM"/>
    <property type="match status" value="1"/>
</dbReference>
<dbReference type="GO" id="GO:0051539">
    <property type="term" value="F:4 iron, 4 sulfur cluster binding"/>
    <property type="evidence" value="ECO:0007669"/>
    <property type="project" value="UniProtKB-KW"/>
</dbReference>
<keyword evidence="4" id="KW-0949">S-adenosyl-L-methionine</keyword>